<evidence type="ECO:0000313" key="5">
    <source>
        <dbReference type="EMBL" id="MWA02633.1"/>
    </source>
</evidence>
<evidence type="ECO:0000313" key="6">
    <source>
        <dbReference type="Proteomes" id="UP000462055"/>
    </source>
</evidence>
<evidence type="ECO:0000259" key="4">
    <source>
        <dbReference type="Pfam" id="PF08028"/>
    </source>
</evidence>
<dbReference type="GO" id="GO:0006552">
    <property type="term" value="P:L-leucine catabolic process"/>
    <property type="evidence" value="ECO:0007669"/>
    <property type="project" value="TreeGrafter"/>
</dbReference>
<dbReference type="PANTHER" id="PTHR43884:SF12">
    <property type="entry name" value="ISOVALERYL-COA DEHYDROGENASE, MITOCHONDRIAL-RELATED"/>
    <property type="match status" value="1"/>
</dbReference>
<dbReference type="Gene3D" id="2.40.110.10">
    <property type="entry name" value="Butyryl-CoA Dehydrogenase, subunit A, domain 2"/>
    <property type="match status" value="1"/>
</dbReference>
<dbReference type="AlphaFoldDB" id="A0A6I4MAG9"/>
<keyword evidence="6" id="KW-1185">Reference proteome</keyword>
<evidence type="ECO:0000256" key="2">
    <source>
        <dbReference type="SAM" id="MobiDB-lite"/>
    </source>
</evidence>
<name>A0A6I4MAG9_9ACTN</name>
<dbReference type="InterPro" id="IPR036250">
    <property type="entry name" value="AcylCo_DH-like_C"/>
</dbReference>
<dbReference type="SUPFAM" id="SSF56645">
    <property type="entry name" value="Acyl-CoA dehydrogenase NM domain-like"/>
    <property type="match status" value="1"/>
</dbReference>
<dbReference type="InterPro" id="IPR037069">
    <property type="entry name" value="AcylCoA_DH/ox_N_sf"/>
</dbReference>
<dbReference type="InterPro" id="IPR013107">
    <property type="entry name" value="Acyl-CoA_DH_C"/>
</dbReference>
<sequence length="422" mass="43534">MIFHTTRAYTPRVRRDAPGAWETTVTTTCDQPAQQASPRDHAGWLALARATASGPGVDDPDGRHTGRPQPRGVEALRRAGLLALPIPARHGGGGATWCTAYQVVREVAAFNGDIGLLLGQHYLLSWTPALFGTKTGRERLWADAAAGGMLWGGAPDPRDTSLTLTPRPHGGFTLDGTTAITAGAVLADRLAVGATRAGTGEPLMVLVDPAGPGDARAEDGTAGAQNGTVLFAGAAVREDDVIGRPGPAATALLASAVQLMFAQLYVGIAEGALDAARAHAVGRPRPWPLGQARRTSGDAYLCGAYGGLLAQVRAARALADRAVDDLAPALHGAAGAAGRAGAPSREPAVLAATAKIAAAQASLAVASRVFELAGAGSPRARPGLARFWRYARTLHDPVAYRQAEVGREFLTGEFPPERKAPP</sequence>
<comment type="caution">
    <text evidence="5">The sequence shown here is derived from an EMBL/GenBank/DDBJ whole genome shotgun (WGS) entry which is preliminary data.</text>
</comment>
<evidence type="ECO:0000256" key="1">
    <source>
        <dbReference type="ARBA" id="ARBA00023002"/>
    </source>
</evidence>
<protein>
    <submittedName>
        <fullName evidence="5">Acyl-CoA dehydrogenase</fullName>
    </submittedName>
</protein>
<dbReference type="InterPro" id="IPR009100">
    <property type="entry name" value="AcylCoA_DH/oxidase_NM_dom_sf"/>
</dbReference>
<dbReference type="PANTHER" id="PTHR43884">
    <property type="entry name" value="ACYL-COA DEHYDROGENASE"/>
    <property type="match status" value="1"/>
</dbReference>
<keyword evidence="1" id="KW-0560">Oxidoreductase</keyword>
<dbReference type="InterPro" id="IPR013786">
    <property type="entry name" value="AcylCoA_DH/ox_N"/>
</dbReference>
<dbReference type="GO" id="GO:0008470">
    <property type="term" value="F:3-methylbutanoyl-CoA dehydrogenase activity"/>
    <property type="evidence" value="ECO:0007669"/>
    <property type="project" value="TreeGrafter"/>
</dbReference>
<dbReference type="SUPFAM" id="SSF47203">
    <property type="entry name" value="Acyl-CoA dehydrogenase C-terminal domain-like"/>
    <property type="match status" value="1"/>
</dbReference>
<reference evidence="5" key="1">
    <citation type="submission" date="2019-12" db="EMBL/GenBank/DDBJ databases">
        <title>Actinomadura physcomitrii sp. nov., a novel actinomycete isolated from moss [Physcomitrium sphaericum (Ludw) Fuernr].</title>
        <authorList>
            <person name="Zhuang X."/>
        </authorList>
    </citation>
    <scope>NUCLEOTIDE SEQUENCE [LARGE SCALE GENOMIC DNA]</scope>
    <source>
        <strain evidence="5">LD22</strain>
    </source>
</reference>
<accession>A0A6I4MAG9</accession>
<dbReference type="InterPro" id="IPR046373">
    <property type="entry name" value="Acyl-CoA_Oxase/DH_mid-dom_sf"/>
</dbReference>
<feature type="domain" description="Acyl-CoA dehydrogenase C-terminal" evidence="4">
    <location>
        <begin position="259"/>
        <end position="394"/>
    </location>
</feature>
<dbReference type="Gene3D" id="1.20.140.10">
    <property type="entry name" value="Butyryl-CoA Dehydrogenase, subunit A, domain 3"/>
    <property type="match status" value="1"/>
</dbReference>
<dbReference type="GO" id="GO:0050660">
    <property type="term" value="F:flavin adenine dinucleotide binding"/>
    <property type="evidence" value="ECO:0007669"/>
    <property type="project" value="InterPro"/>
</dbReference>
<feature type="region of interest" description="Disordered" evidence="2">
    <location>
        <begin position="51"/>
        <end position="70"/>
    </location>
</feature>
<dbReference type="EMBL" id="WBMS02000015">
    <property type="protein sequence ID" value="MWA02633.1"/>
    <property type="molecule type" value="Genomic_DNA"/>
</dbReference>
<proteinExistence type="predicted"/>
<dbReference type="Proteomes" id="UP000462055">
    <property type="component" value="Unassembled WGS sequence"/>
</dbReference>
<dbReference type="Pfam" id="PF08028">
    <property type="entry name" value="Acyl-CoA_dh_2"/>
    <property type="match status" value="1"/>
</dbReference>
<organism evidence="5 6">
    <name type="scientific">Actinomadura physcomitrii</name>
    <dbReference type="NCBI Taxonomy" id="2650748"/>
    <lineage>
        <taxon>Bacteria</taxon>
        <taxon>Bacillati</taxon>
        <taxon>Actinomycetota</taxon>
        <taxon>Actinomycetes</taxon>
        <taxon>Streptosporangiales</taxon>
        <taxon>Thermomonosporaceae</taxon>
        <taxon>Actinomadura</taxon>
    </lineage>
</organism>
<evidence type="ECO:0000259" key="3">
    <source>
        <dbReference type="Pfam" id="PF02771"/>
    </source>
</evidence>
<dbReference type="Pfam" id="PF02771">
    <property type="entry name" value="Acyl-CoA_dh_N"/>
    <property type="match status" value="1"/>
</dbReference>
<dbReference type="Gene3D" id="1.10.540.10">
    <property type="entry name" value="Acyl-CoA dehydrogenase/oxidase, N-terminal domain"/>
    <property type="match status" value="1"/>
</dbReference>
<gene>
    <name evidence="5" type="ORF">F8568_020095</name>
</gene>
<feature type="domain" description="Acyl-CoA dehydrogenase/oxidase N-terminal" evidence="3">
    <location>
        <begin position="68"/>
        <end position="147"/>
    </location>
</feature>